<organism evidence="1 2">
    <name type="scientific">[Emmonsia] crescens</name>
    <dbReference type="NCBI Taxonomy" id="73230"/>
    <lineage>
        <taxon>Eukaryota</taxon>
        <taxon>Fungi</taxon>
        <taxon>Dikarya</taxon>
        <taxon>Ascomycota</taxon>
        <taxon>Pezizomycotina</taxon>
        <taxon>Eurotiomycetes</taxon>
        <taxon>Eurotiomycetidae</taxon>
        <taxon>Onygenales</taxon>
        <taxon>Ajellomycetaceae</taxon>
        <taxon>Emergomyces</taxon>
    </lineage>
</organism>
<proteinExistence type="predicted"/>
<name>A0A0G2HP18_9EURO</name>
<evidence type="ECO:0000313" key="1">
    <source>
        <dbReference type="EMBL" id="KKZ59812.1"/>
    </source>
</evidence>
<protein>
    <submittedName>
        <fullName evidence="1">Uncharacterized protein</fullName>
    </submittedName>
</protein>
<dbReference type="VEuPathDB" id="FungiDB:EMCG_05377"/>
<dbReference type="AlphaFoldDB" id="A0A0G2HP18"/>
<dbReference type="EMBL" id="LCZI01001657">
    <property type="protein sequence ID" value="KKZ59812.1"/>
    <property type="molecule type" value="Genomic_DNA"/>
</dbReference>
<dbReference type="Proteomes" id="UP000034164">
    <property type="component" value="Unassembled WGS sequence"/>
</dbReference>
<gene>
    <name evidence="1" type="ORF">EMCG_05377</name>
</gene>
<accession>A0A0G2HP18</accession>
<reference evidence="2" key="1">
    <citation type="journal article" date="2015" name="PLoS Genet.">
        <title>The dynamic genome and transcriptome of the human fungal pathogen Blastomyces and close relative Emmonsia.</title>
        <authorList>
            <person name="Munoz J.F."/>
            <person name="Gauthier G.M."/>
            <person name="Desjardins C.A."/>
            <person name="Gallo J.E."/>
            <person name="Holder J."/>
            <person name="Sullivan T.D."/>
            <person name="Marty A.J."/>
            <person name="Carmen J.C."/>
            <person name="Chen Z."/>
            <person name="Ding L."/>
            <person name="Gujja S."/>
            <person name="Magrini V."/>
            <person name="Misas E."/>
            <person name="Mitreva M."/>
            <person name="Priest M."/>
            <person name="Saif S."/>
            <person name="Whiston E.A."/>
            <person name="Young S."/>
            <person name="Zeng Q."/>
            <person name="Goldman W.E."/>
            <person name="Mardis E.R."/>
            <person name="Taylor J.W."/>
            <person name="McEwen J.G."/>
            <person name="Clay O.K."/>
            <person name="Klein B.S."/>
            <person name="Cuomo C.A."/>
        </authorList>
    </citation>
    <scope>NUCLEOTIDE SEQUENCE [LARGE SCALE GENOMIC DNA]</scope>
    <source>
        <strain evidence="2">UAMH 3008</strain>
    </source>
</reference>
<dbReference type="OrthoDB" id="4188854at2759"/>
<sequence>MQKLSELLQKIIYLAVKYMNKLNKLFIYNNFLKQILISMQAFRAEREKLKRKEYIVTETFTNAMQNTVKEYK</sequence>
<evidence type="ECO:0000313" key="2">
    <source>
        <dbReference type="Proteomes" id="UP000034164"/>
    </source>
</evidence>
<comment type="caution">
    <text evidence="1">The sequence shown here is derived from an EMBL/GenBank/DDBJ whole genome shotgun (WGS) entry which is preliminary data.</text>
</comment>